<reference evidence="3 4" key="1">
    <citation type="submission" date="2020-08" db="EMBL/GenBank/DDBJ databases">
        <title>Genomic Encyclopedia of Type Strains, Phase IV (KMG-IV): sequencing the most valuable type-strain genomes for metagenomic binning, comparative biology and taxonomic classification.</title>
        <authorList>
            <person name="Goeker M."/>
        </authorList>
    </citation>
    <scope>NUCLEOTIDE SEQUENCE [LARGE SCALE GENOMIC DNA]</scope>
    <source>
        <strain evidence="3 4">DSM 45385</strain>
    </source>
</reference>
<feature type="transmembrane region" description="Helical" evidence="2">
    <location>
        <begin position="239"/>
        <end position="259"/>
    </location>
</feature>
<feature type="transmembrane region" description="Helical" evidence="2">
    <location>
        <begin position="45"/>
        <end position="69"/>
    </location>
</feature>
<keyword evidence="2" id="KW-1133">Transmembrane helix</keyword>
<protein>
    <submittedName>
        <fullName evidence="3">Uncharacterized protein</fullName>
    </submittedName>
</protein>
<proteinExistence type="predicted"/>
<dbReference type="AlphaFoldDB" id="A0A7W8EHN8"/>
<accession>A0A7W8EHN8</accession>
<keyword evidence="4" id="KW-1185">Reference proteome</keyword>
<feature type="region of interest" description="Disordered" evidence="1">
    <location>
        <begin position="311"/>
        <end position="342"/>
    </location>
</feature>
<feature type="transmembrane region" description="Helical" evidence="2">
    <location>
        <begin position="81"/>
        <end position="103"/>
    </location>
</feature>
<name>A0A7W8EHN8_9ACTN</name>
<feature type="transmembrane region" description="Helical" evidence="2">
    <location>
        <begin position="176"/>
        <end position="198"/>
    </location>
</feature>
<comment type="caution">
    <text evidence="3">The sequence shown here is derived from an EMBL/GenBank/DDBJ whole genome shotgun (WGS) entry which is preliminary data.</text>
</comment>
<dbReference type="Proteomes" id="UP000568380">
    <property type="component" value="Unassembled WGS sequence"/>
</dbReference>
<feature type="transmembrane region" description="Helical" evidence="2">
    <location>
        <begin position="210"/>
        <end position="232"/>
    </location>
</feature>
<gene>
    <name evidence="3" type="ORF">HNR40_005117</name>
</gene>
<feature type="compositionally biased region" description="Basic and acidic residues" evidence="1">
    <location>
        <begin position="320"/>
        <end position="342"/>
    </location>
</feature>
<feature type="transmembrane region" description="Helical" evidence="2">
    <location>
        <begin position="279"/>
        <end position="299"/>
    </location>
</feature>
<sequence>MTSERAGIGRITAAIVAMAAMLPYLTIKLLWLAGNHVGVSDPALLANPVMVAMNAMTFGMDLVGLVLALSFTMRWGMRLPAWLVLLPMWVGIGLLSVILVTAPVGVLVEGLSVFPADGPIAPWVYMAVYGGFIGQAIGLSTAFALYARDRWPRAFRAVRPAPTATLPLQRIMARGALAVALPLAGIKLFWAFGGTLGLPPEMAAASGTTAFLQNGLKGALIAAAAFALLALVKGYGGRTLAIAWVGSGSMFGWGLYGLIVTLSAGPLAGPVATPVPDLVELFATLTGLVMAGCGAIVLAERSGVGHVHAAQDPLEGQDGEGDRRAADQRDHAGADQHVALEL</sequence>
<keyword evidence="2" id="KW-0812">Transmembrane</keyword>
<organism evidence="3 4">
    <name type="scientific">Nonomuraea endophytica</name>
    <dbReference type="NCBI Taxonomy" id="714136"/>
    <lineage>
        <taxon>Bacteria</taxon>
        <taxon>Bacillati</taxon>
        <taxon>Actinomycetota</taxon>
        <taxon>Actinomycetes</taxon>
        <taxon>Streptosporangiales</taxon>
        <taxon>Streptosporangiaceae</taxon>
        <taxon>Nonomuraea</taxon>
    </lineage>
</organism>
<evidence type="ECO:0000256" key="2">
    <source>
        <dbReference type="SAM" id="Phobius"/>
    </source>
</evidence>
<keyword evidence="2" id="KW-0472">Membrane</keyword>
<feature type="transmembrane region" description="Helical" evidence="2">
    <location>
        <begin position="123"/>
        <end position="146"/>
    </location>
</feature>
<evidence type="ECO:0000313" key="3">
    <source>
        <dbReference type="EMBL" id="MBB5079631.1"/>
    </source>
</evidence>
<evidence type="ECO:0000256" key="1">
    <source>
        <dbReference type="SAM" id="MobiDB-lite"/>
    </source>
</evidence>
<dbReference type="EMBL" id="JACHIN010000007">
    <property type="protein sequence ID" value="MBB5079631.1"/>
    <property type="molecule type" value="Genomic_DNA"/>
</dbReference>
<evidence type="ECO:0000313" key="4">
    <source>
        <dbReference type="Proteomes" id="UP000568380"/>
    </source>
</evidence>
<feature type="transmembrane region" description="Helical" evidence="2">
    <location>
        <begin position="12"/>
        <end position="33"/>
    </location>
</feature>